<feature type="transmembrane region" description="Helical" evidence="6">
    <location>
        <begin position="57"/>
        <end position="79"/>
    </location>
</feature>
<keyword evidence="2 6" id="KW-0812">Transmembrane</keyword>
<feature type="transmembrane region" description="Helical" evidence="6">
    <location>
        <begin position="409"/>
        <end position="430"/>
    </location>
</feature>
<gene>
    <name evidence="8" type="primary">LOC115395196</name>
</gene>
<dbReference type="InterPro" id="IPR020846">
    <property type="entry name" value="MFS_dom"/>
</dbReference>
<dbReference type="PROSITE" id="PS00216">
    <property type="entry name" value="SUGAR_TRANSPORT_1"/>
    <property type="match status" value="1"/>
</dbReference>
<dbReference type="AlphaFoldDB" id="A0A672I6U6"/>
<dbReference type="Ensembl" id="ENSSFAT00005038303.1">
    <property type="protein sequence ID" value="ENSSFAP00005036917.1"/>
    <property type="gene ID" value="ENSSFAG00005018602.1"/>
</dbReference>
<feature type="transmembrane region" description="Helical" evidence="6">
    <location>
        <begin position="463"/>
        <end position="486"/>
    </location>
</feature>
<reference evidence="8" key="3">
    <citation type="submission" date="2025-09" db="UniProtKB">
        <authorList>
            <consortium name="Ensembl"/>
        </authorList>
    </citation>
    <scope>IDENTIFICATION</scope>
</reference>
<keyword evidence="3 6" id="KW-1133">Transmembrane helix</keyword>
<proteinExistence type="predicted"/>
<keyword evidence="4 6" id="KW-0472">Membrane</keyword>
<reference evidence="8" key="1">
    <citation type="submission" date="2019-06" db="EMBL/GenBank/DDBJ databases">
        <authorList>
            <consortium name="Wellcome Sanger Institute Data Sharing"/>
        </authorList>
    </citation>
    <scope>NUCLEOTIDE SEQUENCE [LARGE SCALE GENOMIC DNA]</scope>
</reference>
<accession>A0A672I6U6</accession>
<feature type="transmembrane region" description="Helical" evidence="6">
    <location>
        <begin position="231"/>
        <end position="253"/>
    </location>
</feature>
<evidence type="ECO:0000313" key="8">
    <source>
        <dbReference type="Ensembl" id="ENSSFAP00005036917.1"/>
    </source>
</evidence>
<dbReference type="GO" id="GO:0016020">
    <property type="term" value="C:membrane"/>
    <property type="evidence" value="ECO:0007669"/>
    <property type="project" value="UniProtKB-SubCell"/>
</dbReference>
<dbReference type="SUPFAM" id="SSF103473">
    <property type="entry name" value="MFS general substrate transporter"/>
    <property type="match status" value="1"/>
</dbReference>
<dbReference type="InterPro" id="IPR005829">
    <property type="entry name" value="Sugar_transporter_CS"/>
</dbReference>
<reference evidence="8" key="2">
    <citation type="submission" date="2025-08" db="UniProtKB">
        <authorList>
            <consortium name="Ensembl"/>
        </authorList>
    </citation>
    <scope>IDENTIFICATION</scope>
</reference>
<evidence type="ECO:0000256" key="5">
    <source>
        <dbReference type="SAM" id="MobiDB-lite"/>
    </source>
</evidence>
<dbReference type="InParanoid" id="A0A672I6U6"/>
<dbReference type="Pfam" id="PF00083">
    <property type="entry name" value="Sugar_tr"/>
    <property type="match status" value="1"/>
</dbReference>
<dbReference type="Proteomes" id="UP000472267">
    <property type="component" value="Chromosome 10"/>
</dbReference>
<keyword evidence="9" id="KW-1185">Reference proteome</keyword>
<feature type="transmembrane region" description="Helical" evidence="6">
    <location>
        <begin position="265"/>
        <end position="289"/>
    </location>
</feature>
<dbReference type="PROSITE" id="PS50850">
    <property type="entry name" value="MFS"/>
    <property type="match status" value="1"/>
</dbReference>
<feature type="transmembrane region" description="Helical" evidence="6">
    <location>
        <begin position="295"/>
        <end position="313"/>
    </location>
</feature>
<evidence type="ECO:0000256" key="3">
    <source>
        <dbReference type="ARBA" id="ARBA00022989"/>
    </source>
</evidence>
<dbReference type="InterPro" id="IPR005828">
    <property type="entry name" value="MFS_sugar_transport-like"/>
</dbReference>
<comment type="subcellular location">
    <subcellularLocation>
        <location evidence="1">Membrane</location>
        <topology evidence="1">Multi-pass membrane protein</topology>
    </subcellularLocation>
</comment>
<feature type="transmembrane region" description="Helical" evidence="6">
    <location>
        <begin position="208"/>
        <end position="225"/>
    </location>
</feature>
<feature type="transmembrane region" description="Helical" evidence="6">
    <location>
        <begin position="437"/>
        <end position="457"/>
    </location>
</feature>
<evidence type="ECO:0000256" key="6">
    <source>
        <dbReference type="SAM" id="Phobius"/>
    </source>
</evidence>
<evidence type="ECO:0000313" key="9">
    <source>
        <dbReference type="Proteomes" id="UP000472267"/>
    </source>
</evidence>
<dbReference type="Gene3D" id="1.20.1250.20">
    <property type="entry name" value="MFS general substrate transporter like domains"/>
    <property type="match status" value="1"/>
</dbReference>
<feature type="region of interest" description="Disordered" evidence="5">
    <location>
        <begin position="575"/>
        <end position="598"/>
    </location>
</feature>
<evidence type="ECO:0000256" key="1">
    <source>
        <dbReference type="ARBA" id="ARBA00004141"/>
    </source>
</evidence>
<organism evidence="8 9">
    <name type="scientific">Salarias fasciatus</name>
    <name type="common">Jewelled blenny</name>
    <name type="synonym">Blennius fasciatus</name>
    <dbReference type="NCBI Taxonomy" id="181472"/>
    <lineage>
        <taxon>Eukaryota</taxon>
        <taxon>Metazoa</taxon>
        <taxon>Chordata</taxon>
        <taxon>Craniata</taxon>
        <taxon>Vertebrata</taxon>
        <taxon>Euteleostomi</taxon>
        <taxon>Actinopterygii</taxon>
        <taxon>Neopterygii</taxon>
        <taxon>Teleostei</taxon>
        <taxon>Neoteleostei</taxon>
        <taxon>Acanthomorphata</taxon>
        <taxon>Ovalentaria</taxon>
        <taxon>Blenniimorphae</taxon>
        <taxon>Blenniiformes</taxon>
        <taxon>Blennioidei</taxon>
        <taxon>Blenniidae</taxon>
        <taxon>Salariinae</taxon>
        <taxon>Salarias</taxon>
    </lineage>
</organism>
<dbReference type="GO" id="GO:0022857">
    <property type="term" value="F:transmembrane transporter activity"/>
    <property type="evidence" value="ECO:0007669"/>
    <property type="project" value="InterPro"/>
</dbReference>
<feature type="transmembrane region" description="Helical" evidence="6">
    <location>
        <begin position="380"/>
        <end position="397"/>
    </location>
</feature>
<feature type="transmembrane region" description="Helical" evidence="6">
    <location>
        <begin position="525"/>
        <end position="545"/>
    </location>
</feature>
<protein>
    <submittedName>
        <fullName evidence="8">Solute carrier family 22 member 4-like</fullName>
    </submittedName>
</protein>
<dbReference type="OrthoDB" id="3936150at2759"/>
<dbReference type="OMA" id="QWVYPNE"/>
<dbReference type="GeneID" id="115395196"/>
<dbReference type="PANTHER" id="PTHR24064">
    <property type="entry name" value="SOLUTE CARRIER FAMILY 22 MEMBER"/>
    <property type="match status" value="1"/>
</dbReference>
<sequence length="598" mass="67408">MQSNLFLKDLFPVWGGELKRKQTRPSGRETGASRVSTMRSYDDAVAFLGRWGLFQQVVFFMLCVTILPNGFGGFMLVLLTDVPDHSCRVPDGNLTEAWRGSVIPVQVVNGKEELSKCTRYKLDVVRNLSSHELVPGVDVDLSGLELESCVDGWNYSKDVYESTIVTEFDLVCGEQWKQPFTTMVFFTGVLTGCFFSGQLSDRFGRKPILFATIAMQTLFTFMEIFSPSWIVFVILLFINGLGQMSNFVSALVLGSETLTGNVRIIYASMGTNMAFAAGYMILPLIAYFLRDWKSLLLALSVPCLAYIPFWWLIPESPRWLLSQGRVEEAEAILRNAAKWNKVQAPEVIFEDYLTIKTEKQDKRNESFFVLLRHSNIRNTTLILCLLWFTTSVGYYSLSFNTAQLHANPYLSCFISAVVEIPAYISSWLVLQYLPRRVSAISCLVFGAVPLFILLPVPEDLPNLILALEMLSKFFLTCGFSLMFAYASELFPTVIRNTATGTCNTCARIGCCVTPFLLTLSNHYKYLPYIILGILNILSAIATLFLPDTFKKPLPETIEEMQMQRDRISCPCITRTNTSSSKDDQPTHQWKKVAMADSP</sequence>
<evidence type="ECO:0000256" key="4">
    <source>
        <dbReference type="ARBA" id="ARBA00023136"/>
    </source>
</evidence>
<feature type="domain" description="Major facilitator superfamily (MFS) profile" evidence="7">
    <location>
        <begin position="124"/>
        <end position="550"/>
    </location>
</feature>
<dbReference type="RefSeq" id="XP_029956482.1">
    <property type="nucleotide sequence ID" value="XM_030100622.1"/>
</dbReference>
<dbReference type="InterPro" id="IPR036259">
    <property type="entry name" value="MFS_trans_sf"/>
</dbReference>
<evidence type="ECO:0000259" key="7">
    <source>
        <dbReference type="PROSITE" id="PS50850"/>
    </source>
</evidence>
<evidence type="ECO:0000256" key="2">
    <source>
        <dbReference type="ARBA" id="ARBA00022692"/>
    </source>
</evidence>
<name>A0A672I6U6_SALFA</name>